<evidence type="ECO:0008006" key="4">
    <source>
        <dbReference type="Google" id="ProtNLM"/>
    </source>
</evidence>
<dbReference type="InterPro" id="IPR025227">
    <property type="entry name" value="DUF4169"/>
</dbReference>
<evidence type="ECO:0000313" key="2">
    <source>
        <dbReference type="EMBL" id="SIS96219.1"/>
    </source>
</evidence>
<dbReference type="Pfam" id="PF13770">
    <property type="entry name" value="DUF4169"/>
    <property type="match status" value="1"/>
</dbReference>
<evidence type="ECO:0000313" key="3">
    <source>
        <dbReference type="Proteomes" id="UP000185678"/>
    </source>
</evidence>
<accession>A0A1N7NDE2</accession>
<feature type="region of interest" description="Disordered" evidence="1">
    <location>
        <begin position="1"/>
        <end position="67"/>
    </location>
</feature>
<gene>
    <name evidence="2" type="ORF">SAMN05421779_10534</name>
</gene>
<dbReference type="AlphaFoldDB" id="A0A1N7NDE2"/>
<dbReference type="RefSeq" id="WP_076400982.1">
    <property type="nucleotide sequence ID" value="NZ_FTOA01000005.1"/>
</dbReference>
<sequence>MADIINLRQARKQKQRSDKDAQAAENRARFGQKKADKQQRTQEQSRSERDLDGKLRVIPVQKDDVEP</sequence>
<name>A0A1N7NDE2_9PROT</name>
<keyword evidence="3" id="KW-1185">Reference proteome</keyword>
<dbReference type="OrthoDB" id="7366632at2"/>
<organism evidence="2 3">
    <name type="scientific">Insolitispirillum peregrinum</name>
    <dbReference type="NCBI Taxonomy" id="80876"/>
    <lineage>
        <taxon>Bacteria</taxon>
        <taxon>Pseudomonadati</taxon>
        <taxon>Pseudomonadota</taxon>
        <taxon>Alphaproteobacteria</taxon>
        <taxon>Rhodospirillales</taxon>
        <taxon>Novispirillaceae</taxon>
        <taxon>Insolitispirillum</taxon>
    </lineage>
</organism>
<dbReference type="EMBL" id="FTOA01000005">
    <property type="protein sequence ID" value="SIS96219.1"/>
    <property type="molecule type" value="Genomic_DNA"/>
</dbReference>
<dbReference type="Proteomes" id="UP000185678">
    <property type="component" value="Unassembled WGS sequence"/>
</dbReference>
<proteinExistence type="predicted"/>
<evidence type="ECO:0000256" key="1">
    <source>
        <dbReference type="SAM" id="MobiDB-lite"/>
    </source>
</evidence>
<feature type="compositionally biased region" description="Basic and acidic residues" evidence="1">
    <location>
        <begin position="15"/>
        <end position="67"/>
    </location>
</feature>
<protein>
    <recommendedName>
        <fullName evidence="4">DUF4169 domain-containing protein</fullName>
    </recommendedName>
</protein>
<reference evidence="2 3" key="1">
    <citation type="submission" date="2017-01" db="EMBL/GenBank/DDBJ databases">
        <authorList>
            <person name="Mah S.A."/>
            <person name="Swanson W.J."/>
            <person name="Moy G.W."/>
            <person name="Vacquier V.D."/>
        </authorList>
    </citation>
    <scope>NUCLEOTIDE SEQUENCE [LARGE SCALE GENOMIC DNA]</scope>
    <source>
        <strain evidence="2 3">DSM 11589</strain>
    </source>
</reference>